<accession>A0AA36M9X4</accession>
<dbReference type="SUPFAM" id="SSF56436">
    <property type="entry name" value="C-type lectin-like"/>
    <property type="match status" value="1"/>
</dbReference>
<comment type="caution">
    <text evidence="2">The sequence shown here is derived from an EMBL/GenBank/DDBJ whole genome shotgun (WGS) entry which is preliminary data.</text>
</comment>
<dbReference type="Pfam" id="PF00059">
    <property type="entry name" value="Lectin_C"/>
    <property type="match status" value="1"/>
</dbReference>
<protein>
    <recommendedName>
        <fullName evidence="1">C-type lectin domain-containing protein</fullName>
    </recommendedName>
</protein>
<dbReference type="InterPro" id="IPR050111">
    <property type="entry name" value="C-type_lectin/snaclec_domain"/>
</dbReference>
<dbReference type="InterPro" id="IPR001304">
    <property type="entry name" value="C-type_lectin-like"/>
</dbReference>
<proteinExistence type="predicted"/>
<gene>
    <name evidence="2" type="ORF">CYNAS_LOCUS14836</name>
</gene>
<keyword evidence="3" id="KW-1185">Reference proteome</keyword>
<reference evidence="2" key="1">
    <citation type="submission" date="2023-07" db="EMBL/GenBank/DDBJ databases">
        <authorList>
            <consortium name="CYATHOMIX"/>
        </authorList>
    </citation>
    <scope>NUCLEOTIDE SEQUENCE</scope>
    <source>
        <strain evidence="2">N/A</strain>
    </source>
</reference>
<dbReference type="CDD" id="cd00037">
    <property type="entry name" value="CLECT"/>
    <property type="match status" value="1"/>
</dbReference>
<dbReference type="PANTHER" id="PTHR22803">
    <property type="entry name" value="MANNOSE, PHOSPHOLIPASE, LECTIN RECEPTOR RELATED"/>
    <property type="match status" value="1"/>
</dbReference>
<sequence>MFLFLAWIPLVNAFINPDSNALISKIADKYSGSFYPRCSNEACPGHCESKWTYFDQTDACYKTFYNANFHDAEYICSTVGGHLTSVHSYDENVFVAELAKMGKTWSDDYGLDLTWIGLRSYGTQSRNWTWTDGTKVDFLAWIPEAPVSGRDCALLYSDPYVKPEYGYYYQKWTSHHCVMARRAFVCKKRSLH</sequence>
<evidence type="ECO:0000313" key="2">
    <source>
        <dbReference type="EMBL" id="CAJ0602853.1"/>
    </source>
</evidence>
<dbReference type="InterPro" id="IPR016187">
    <property type="entry name" value="CTDL_fold"/>
</dbReference>
<dbReference type="EMBL" id="CATQJL010000305">
    <property type="protein sequence ID" value="CAJ0602853.1"/>
    <property type="molecule type" value="Genomic_DNA"/>
</dbReference>
<name>A0AA36M9X4_CYLNA</name>
<evidence type="ECO:0000259" key="1">
    <source>
        <dbReference type="PROSITE" id="PS50041"/>
    </source>
</evidence>
<dbReference type="PROSITE" id="PS50041">
    <property type="entry name" value="C_TYPE_LECTIN_2"/>
    <property type="match status" value="1"/>
</dbReference>
<dbReference type="InterPro" id="IPR016186">
    <property type="entry name" value="C-type_lectin-like/link_sf"/>
</dbReference>
<dbReference type="SMART" id="SM00034">
    <property type="entry name" value="CLECT"/>
    <property type="match status" value="1"/>
</dbReference>
<evidence type="ECO:0000313" key="3">
    <source>
        <dbReference type="Proteomes" id="UP001176961"/>
    </source>
</evidence>
<feature type="domain" description="C-type lectin" evidence="1">
    <location>
        <begin position="56"/>
        <end position="177"/>
    </location>
</feature>
<dbReference type="Proteomes" id="UP001176961">
    <property type="component" value="Unassembled WGS sequence"/>
</dbReference>
<organism evidence="2 3">
    <name type="scientific">Cylicocyclus nassatus</name>
    <name type="common">Nematode worm</name>
    <dbReference type="NCBI Taxonomy" id="53992"/>
    <lineage>
        <taxon>Eukaryota</taxon>
        <taxon>Metazoa</taxon>
        <taxon>Ecdysozoa</taxon>
        <taxon>Nematoda</taxon>
        <taxon>Chromadorea</taxon>
        <taxon>Rhabditida</taxon>
        <taxon>Rhabditina</taxon>
        <taxon>Rhabditomorpha</taxon>
        <taxon>Strongyloidea</taxon>
        <taxon>Strongylidae</taxon>
        <taxon>Cylicocyclus</taxon>
    </lineage>
</organism>
<dbReference type="Gene3D" id="3.10.100.10">
    <property type="entry name" value="Mannose-Binding Protein A, subunit A"/>
    <property type="match status" value="1"/>
</dbReference>
<dbReference type="AlphaFoldDB" id="A0AA36M9X4"/>